<comment type="similarity">
    <text evidence="8">Belongs to the binding-protein-dependent transport system permease family. LivHM subfamily.</text>
</comment>
<accession>A0A4D7AU48</accession>
<dbReference type="GO" id="GO:0022857">
    <property type="term" value="F:transmembrane transporter activity"/>
    <property type="evidence" value="ECO:0007669"/>
    <property type="project" value="InterPro"/>
</dbReference>
<protein>
    <submittedName>
        <fullName evidence="10">Branched-chain amino acid ABC transporter permease</fullName>
    </submittedName>
</protein>
<sequence>MFGISAQVLSGQLLIGLINGSFYALMSLGLAIIFGLLHIINFAHGAIYMLGAMCAWLLLAHLGIGYWWALLLSPLIVGAFGMVLDRLLISRLRNLDPIYGLLLTFGIALMMQSLFQGLFGSSGLPYGIPAELRGGWNLGFVFLPKYRAWIIVVSILICFSVWYAIEKTRLGSYLRATNEDPDLVSAFGVNVPMLVTLTFGAGAALAGFAGVLAGPIYTISPQMGVEMLSVVFAVVVIGGMGSILGSIISGFSLGILEGLTKIFYPEASSVVIFVAMIVVITIRPSGLLGKY</sequence>
<feature type="transmembrane region" description="Helical" evidence="9">
    <location>
        <begin position="263"/>
        <end position="282"/>
    </location>
</feature>
<feature type="transmembrane region" description="Helical" evidence="9">
    <location>
        <begin position="70"/>
        <end position="89"/>
    </location>
</feature>
<evidence type="ECO:0000256" key="5">
    <source>
        <dbReference type="ARBA" id="ARBA00022970"/>
    </source>
</evidence>
<organism evidence="10 11">
    <name type="scientific">Phreatobacter stygius</name>
    <dbReference type="NCBI Taxonomy" id="1940610"/>
    <lineage>
        <taxon>Bacteria</taxon>
        <taxon>Pseudomonadati</taxon>
        <taxon>Pseudomonadota</taxon>
        <taxon>Alphaproteobacteria</taxon>
        <taxon>Hyphomicrobiales</taxon>
        <taxon>Phreatobacteraceae</taxon>
        <taxon>Phreatobacter</taxon>
    </lineage>
</organism>
<proteinExistence type="inferred from homology"/>
<feature type="transmembrane region" description="Helical" evidence="9">
    <location>
        <begin position="20"/>
        <end position="40"/>
    </location>
</feature>
<evidence type="ECO:0000256" key="7">
    <source>
        <dbReference type="ARBA" id="ARBA00023136"/>
    </source>
</evidence>
<dbReference type="GO" id="GO:0005886">
    <property type="term" value="C:plasma membrane"/>
    <property type="evidence" value="ECO:0007669"/>
    <property type="project" value="UniProtKB-SubCell"/>
</dbReference>
<dbReference type="PANTHER" id="PTHR11795:SF442">
    <property type="entry name" value="ABC TRANSPORTER ATP-BINDING PROTEIN"/>
    <property type="match status" value="1"/>
</dbReference>
<dbReference type="CDD" id="cd06582">
    <property type="entry name" value="TM_PBP1_LivH_like"/>
    <property type="match status" value="1"/>
</dbReference>
<evidence type="ECO:0000313" key="11">
    <source>
        <dbReference type="Proteomes" id="UP000298781"/>
    </source>
</evidence>
<dbReference type="PANTHER" id="PTHR11795">
    <property type="entry name" value="BRANCHED-CHAIN AMINO ACID TRANSPORT SYSTEM PERMEASE PROTEIN LIVH"/>
    <property type="match status" value="1"/>
</dbReference>
<keyword evidence="4 9" id="KW-0812">Transmembrane</keyword>
<evidence type="ECO:0000256" key="3">
    <source>
        <dbReference type="ARBA" id="ARBA00022475"/>
    </source>
</evidence>
<evidence type="ECO:0000256" key="8">
    <source>
        <dbReference type="ARBA" id="ARBA00037998"/>
    </source>
</evidence>
<keyword evidence="3" id="KW-1003">Cell membrane</keyword>
<name>A0A4D7AU48_9HYPH</name>
<keyword evidence="6 9" id="KW-1133">Transmembrane helix</keyword>
<evidence type="ECO:0000256" key="9">
    <source>
        <dbReference type="SAM" id="Phobius"/>
    </source>
</evidence>
<dbReference type="RefSeq" id="WP_136959863.1">
    <property type="nucleotide sequence ID" value="NZ_CP039690.1"/>
</dbReference>
<feature type="transmembrane region" description="Helical" evidence="9">
    <location>
        <begin position="194"/>
        <end position="218"/>
    </location>
</feature>
<feature type="transmembrane region" description="Helical" evidence="9">
    <location>
        <begin position="101"/>
        <end position="126"/>
    </location>
</feature>
<feature type="transmembrane region" description="Helical" evidence="9">
    <location>
        <begin position="47"/>
        <end position="64"/>
    </location>
</feature>
<evidence type="ECO:0000256" key="2">
    <source>
        <dbReference type="ARBA" id="ARBA00022448"/>
    </source>
</evidence>
<dbReference type="EMBL" id="CP039690">
    <property type="protein sequence ID" value="QCI64409.1"/>
    <property type="molecule type" value="Genomic_DNA"/>
</dbReference>
<feature type="transmembrane region" description="Helical" evidence="9">
    <location>
        <begin position="146"/>
        <end position="165"/>
    </location>
</feature>
<reference evidence="10 11" key="1">
    <citation type="submission" date="2019-04" db="EMBL/GenBank/DDBJ databases">
        <title>Phreatobacter aquaticus sp. nov.</title>
        <authorList>
            <person name="Choi A."/>
        </authorList>
    </citation>
    <scope>NUCLEOTIDE SEQUENCE [LARGE SCALE GENOMIC DNA]</scope>
    <source>
        <strain evidence="10 11">KCTC 52518</strain>
    </source>
</reference>
<dbReference type="KEGG" id="pstg:E8M01_09295"/>
<dbReference type="OrthoDB" id="9807115at2"/>
<keyword evidence="7 9" id="KW-0472">Membrane</keyword>
<evidence type="ECO:0000256" key="1">
    <source>
        <dbReference type="ARBA" id="ARBA00004651"/>
    </source>
</evidence>
<dbReference type="Pfam" id="PF02653">
    <property type="entry name" value="BPD_transp_2"/>
    <property type="match status" value="1"/>
</dbReference>
<evidence type="ECO:0000313" key="10">
    <source>
        <dbReference type="EMBL" id="QCI64409.1"/>
    </source>
</evidence>
<dbReference type="GO" id="GO:0006865">
    <property type="term" value="P:amino acid transport"/>
    <property type="evidence" value="ECO:0007669"/>
    <property type="project" value="UniProtKB-KW"/>
</dbReference>
<keyword evidence="5" id="KW-0029">Amino-acid transport</keyword>
<dbReference type="InterPro" id="IPR052157">
    <property type="entry name" value="BCAA_transport_permease"/>
</dbReference>
<evidence type="ECO:0000256" key="6">
    <source>
        <dbReference type="ARBA" id="ARBA00022989"/>
    </source>
</evidence>
<dbReference type="Proteomes" id="UP000298781">
    <property type="component" value="Chromosome"/>
</dbReference>
<dbReference type="AlphaFoldDB" id="A0A4D7AU48"/>
<dbReference type="InterPro" id="IPR001851">
    <property type="entry name" value="ABC_transp_permease"/>
</dbReference>
<gene>
    <name evidence="10" type="ORF">E8M01_09295</name>
</gene>
<evidence type="ECO:0000256" key="4">
    <source>
        <dbReference type="ARBA" id="ARBA00022692"/>
    </source>
</evidence>
<comment type="subcellular location">
    <subcellularLocation>
        <location evidence="1">Cell membrane</location>
        <topology evidence="1">Multi-pass membrane protein</topology>
    </subcellularLocation>
</comment>
<feature type="transmembrane region" description="Helical" evidence="9">
    <location>
        <begin position="230"/>
        <end position="256"/>
    </location>
</feature>
<keyword evidence="2" id="KW-0813">Transport</keyword>
<keyword evidence="11" id="KW-1185">Reference proteome</keyword>